<name>A0ABW0TQH5_9BACL</name>
<accession>A0ABW0TQH5</accession>
<feature type="domain" description="DUF4179" evidence="2">
    <location>
        <begin position="40"/>
        <end position="132"/>
    </location>
</feature>
<feature type="domain" description="DUF5643" evidence="3">
    <location>
        <begin position="213"/>
        <end position="329"/>
    </location>
</feature>
<gene>
    <name evidence="4" type="ORF">ACFPRA_22860</name>
</gene>
<feature type="transmembrane region" description="Helical" evidence="1">
    <location>
        <begin position="43"/>
        <end position="64"/>
    </location>
</feature>
<keyword evidence="1" id="KW-1133">Transmembrane helix</keyword>
<comment type="caution">
    <text evidence="4">The sequence shown here is derived from an EMBL/GenBank/DDBJ whole genome shotgun (WGS) entry which is preliminary data.</text>
</comment>
<keyword evidence="5" id="KW-1185">Reference proteome</keyword>
<dbReference type="Gene3D" id="2.60.40.1640">
    <property type="entry name" value="Conserved domain protein"/>
    <property type="match status" value="1"/>
</dbReference>
<proteinExistence type="predicted"/>
<keyword evidence="1" id="KW-0472">Membrane</keyword>
<evidence type="ECO:0000256" key="1">
    <source>
        <dbReference type="SAM" id="Phobius"/>
    </source>
</evidence>
<dbReference type="Pfam" id="PF18705">
    <property type="entry name" value="DUF5643"/>
    <property type="match status" value="1"/>
</dbReference>
<keyword evidence="1" id="KW-0812">Transmembrane</keyword>
<protein>
    <submittedName>
        <fullName evidence="4">DUF4179 domain-containing protein</fullName>
    </submittedName>
</protein>
<dbReference type="InterPro" id="IPR025436">
    <property type="entry name" value="DUF4179"/>
</dbReference>
<organism evidence="4 5">
    <name type="scientific">Sporosarcina soli</name>
    <dbReference type="NCBI Taxonomy" id="334736"/>
    <lineage>
        <taxon>Bacteria</taxon>
        <taxon>Bacillati</taxon>
        <taxon>Bacillota</taxon>
        <taxon>Bacilli</taxon>
        <taxon>Bacillales</taxon>
        <taxon>Caryophanaceae</taxon>
        <taxon>Sporosarcina</taxon>
    </lineage>
</organism>
<evidence type="ECO:0000259" key="2">
    <source>
        <dbReference type="Pfam" id="PF13786"/>
    </source>
</evidence>
<dbReference type="EMBL" id="JBHSNO010000016">
    <property type="protein sequence ID" value="MFC5591731.1"/>
    <property type="molecule type" value="Genomic_DNA"/>
</dbReference>
<dbReference type="Proteomes" id="UP001596109">
    <property type="component" value="Unassembled WGS sequence"/>
</dbReference>
<sequence length="437" mass="48779">MSTNQWPDLKKEMEKIPVPTEKLDAIIANTIQQERPRRSKKKVLFYATSAAVLGLGLFIGSASVSPAMAKIASNIPLIGTFFNDSLDEGLRIAGQEGLTQVVNQSAKDNGITLTMNEFFYDGTRLTFGYTQESLFAIGELERPTIKVNGQEINFSSGYSGDFVTPQKYKGTIDITPTEELPEAFDMTMTIDAVGLIPGKWEFNFPVKQSNEVTVIEPQETKLIEGAQVEISTLKLGPAGTDLQVKVLKDVGDTNLDPYFLQFDVLDDHGNMLDTLTGNGHGETVNGKEIIQLNFLYTPLKEESKELRIIPYTIPVSTEGWKEVTVPVDEQRVPFIVDQGEFGNILVTDIDYQSDKIIVYFDLQSDVIVDDKLSRYSFRLEDANGKDLFLADQPFAERIEGNTFKQVFAAGSKKGLQIKTYQFPKPITYEEFIIDISQ</sequence>
<dbReference type="Gene3D" id="2.60.40.1630">
    <property type="entry name" value="bacillus anthracis domain"/>
    <property type="match status" value="1"/>
</dbReference>
<evidence type="ECO:0000313" key="5">
    <source>
        <dbReference type="Proteomes" id="UP001596109"/>
    </source>
</evidence>
<dbReference type="InterPro" id="IPR040680">
    <property type="entry name" value="DUF5643"/>
</dbReference>
<evidence type="ECO:0000313" key="4">
    <source>
        <dbReference type="EMBL" id="MFC5591731.1"/>
    </source>
</evidence>
<dbReference type="Pfam" id="PF13786">
    <property type="entry name" value="DUF4179"/>
    <property type="match status" value="1"/>
</dbReference>
<reference evidence="5" key="1">
    <citation type="journal article" date="2019" name="Int. J. Syst. Evol. Microbiol.">
        <title>The Global Catalogue of Microorganisms (GCM) 10K type strain sequencing project: providing services to taxonomists for standard genome sequencing and annotation.</title>
        <authorList>
            <consortium name="The Broad Institute Genomics Platform"/>
            <consortium name="The Broad Institute Genome Sequencing Center for Infectious Disease"/>
            <person name="Wu L."/>
            <person name="Ma J."/>
        </authorList>
    </citation>
    <scope>NUCLEOTIDE SEQUENCE [LARGE SCALE GENOMIC DNA]</scope>
    <source>
        <strain evidence="5">CGMCC 4.1434</strain>
    </source>
</reference>
<evidence type="ECO:0000259" key="3">
    <source>
        <dbReference type="Pfam" id="PF18705"/>
    </source>
</evidence>
<dbReference type="RefSeq" id="WP_381439893.1">
    <property type="nucleotide sequence ID" value="NZ_JBHSNO010000016.1"/>
</dbReference>